<protein>
    <submittedName>
        <fullName evidence="1">Uncharacterized protein</fullName>
    </submittedName>
</protein>
<evidence type="ECO:0000313" key="1">
    <source>
        <dbReference type="EMBL" id="GFH25092.1"/>
    </source>
</evidence>
<dbReference type="Proteomes" id="UP000485058">
    <property type="component" value="Unassembled WGS sequence"/>
</dbReference>
<dbReference type="AlphaFoldDB" id="A0A6A0A459"/>
<keyword evidence="2" id="KW-1185">Reference proteome</keyword>
<reference evidence="1 2" key="1">
    <citation type="submission" date="2020-02" db="EMBL/GenBank/DDBJ databases">
        <title>Draft genome sequence of Haematococcus lacustris strain NIES-144.</title>
        <authorList>
            <person name="Morimoto D."/>
            <person name="Nakagawa S."/>
            <person name="Yoshida T."/>
            <person name="Sawayama S."/>
        </authorList>
    </citation>
    <scope>NUCLEOTIDE SEQUENCE [LARGE SCALE GENOMIC DNA]</scope>
    <source>
        <strain evidence="1 2">NIES-144</strain>
    </source>
</reference>
<feature type="non-terminal residue" evidence="1">
    <location>
        <position position="1"/>
    </location>
</feature>
<accession>A0A6A0A459</accession>
<evidence type="ECO:0000313" key="2">
    <source>
        <dbReference type="Proteomes" id="UP000485058"/>
    </source>
</evidence>
<name>A0A6A0A459_HAELA</name>
<feature type="non-terminal residue" evidence="1">
    <location>
        <position position="70"/>
    </location>
</feature>
<comment type="caution">
    <text evidence="1">The sequence shown here is derived from an EMBL/GenBank/DDBJ whole genome shotgun (WGS) entry which is preliminary data.</text>
</comment>
<organism evidence="1 2">
    <name type="scientific">Haematococcus lacustris</name>
    <name type="common">Green alga</name>
    <name type="synonym">Haematococcus pluvialis</name>
    <dbReference type="NCBI Taxonomy" id="44745"/>
    <lineage>
        <taxon>Eukaryota</taxon>
        <taxon>Viridiplantae</taxon>
        <taxon>Chlorophyta</taxon>
        <taxon>core chlorophytes</taxon>
        <taxon>Chlorophyceae</taxon>
        <taxon>CS clade</taxon>
        <taxon>Chlamydomonadales</taxon>
        <taxon>Haematococcaceae</taxon>
        <taxon>Haematococcus</taxon>
    </lineage>
</organism>
<dbReference type="EMBL" id="BLLF01002717">
    <property type="protein sequence ID" value="GFH25092.1"/>
    <property type="molecule type" value="Genomic_DNA"/>
</dbReference>
<sequence>GTLGQHIGHLGHLNTLGLEVPGLEVPGLLNADVIIISDLPRLLDEAYLMRLPSRPGQPAMKRPVRQCVTQ</sequence>
<gene>
    <name evidence="1" type="ORF">HaLaN_22999</name>
</gene>
<proteinExistence type="predicted"/>